<feature type="transmembrane region" description="Helical" evidence="1">
    <location>
        <begin position="161"/>
        <end position="181"/>
    </location>
</feature>
<dbReference type="Proteomes" id="UP000434036">
    <property type="component" value="Unassembled WGS sequence"/>
</dbReference>
<reference evidence="3 4" key="1">
    <citation type="submission" date="2019-12" db="EMBL/GenBank/DDBJ databases">
        <authorList>
            <person name="Yang R."/>
        </authorList>
    </citation>
    <scope>NUCLEOTIDE SEQUENCE [LARGE SCALE GENOMIC DNA]</scope>
    <source>
        <strain evidence="3 4">DONG20-135</strain>
    </source>
</reference>
<feature type="transmembrane region" description="Helical" evidence="1">
    <location>
        <begin position="139"/>
        <end position="155"/>
    </location>
</feature>
<name>A0A6N8U7G5_9FIRM</name>
<organism evidence="3 4">
    <name type="scientific">Copranaerobaculum intestinale</name>
    <dbReference type="NCBI Taxonomy" id="2692629"/>
    <lineage>
        <taxon>Bacteria</taxon>
        <taxon>Bacillati</taxon>
        <taxon>Bacillota</taxon>
        <taxon>Erysipelotrichia</taxon>
        <taxon>Erysipelotrichales</taxon>
        <taxon>Erysipelotrichaceae</taxon>
        <taxon>Copranaerobaculum</taxon>
    </lineage>
</organism>
<evidence type="ECO:0000259" key="2">
    <source>
        <dbReference type="Pfam" id="PF10882"/>
    </source>
</evidence>
<keyword evidence="1" id="KW-0472">Membrane</keyword>
<feature type="domain" description="Bacterial Pleckstrin homology" evidence="2">
    <location>
        <begin position="352"/>
        <end position="439"/>
    </location>
</feature>
<keyword evidence="4" id="KW-1185">Reference proteome</keyword>
<dbReference type="EMBL" id="WUUQ01000001">
    <property type="protein sequence ID" value="MXQ72479.1"/>
    <property type="molecule type" value="Genomic_DNA"/>
</dbReference>
<evidence type="ECO:0000313" key="3">
    <source>
        <dbReference type="EMBL" id="MXQ72479.1"/>
    </source>
</evidence>
<feature type="transmembrane region" description="Helical" evidence="1">
    <location>
        <begin position="78"/>
        <end position="96"/>
    </location>
</feature>
<sequence>MMNFLFTIVCLFINLCIYLSMRKSGEYRSGKMFLVSIPEWESRDTQVQEINQQFRKEFRIVLWINTGLALTRLILPNMWLLLYSLLIFVMLMLYELPLRKANRLMKELKKERSWPIVNGSQKLIDITIAAHMKESIVRPIWYVIPFLIALSAYLMSPKRSFIINGYLLLIAVIPACLYVTIRRLPNHTYCEDSVLNIRLNRNRRRTFSLVLLMLACGDALMFTLISVLTADGPIWLVFVLLFFAVVTVLSSLWIFYHYHCSRQEIIRTIKNPIRYDDEDDYWKYGWIAGPCYNNPNDPEVFKDNGSDSSMTLNSGRPSVKIFYSAVVLGLSCLMIGIFAYPAVLDYQHKLVDVSITGEKVKIDSPFYGKEIPLASIQKVELRQKLGNMTRVGGTDTGIYATGNYETDAFGRVKMYIASRHKQFIIAYTSDGIIIFNDDDTGETSKLYQALDQLCRERE</sequence>
<dbReference type="RefSeq" id="WP_160623975.1">
    <property type="nucleotide sequence ID" value="NZ_WUUQ01000001.1"/>
</dbReference>
<reference evidence="3 4" key="2">
    <citation type="submission" date="2020-01" db="EMBL/GenBank/DDBJ databases">
        <title>Clostridiaceae sp. nov. isolated from the gut of human by culturomics.</title>
        <authorList>
            <person name="Chang Y."/>
        </authorList>
    </citation>
    <scope>NUCLEOTIDE SEQUENCE [LARGE SCALE GENOMIC DNA]</scope>
    <source>
        <strain evidence="3 4">DONG20-135</strain>
    </source>
</reference>
<gene>
    <name evidence="3" type="ORF">GSF08_00795</name>
</gene>
<dbReference type="AlphaFoldDB" id="A0A6N8U7G5"/>
<dbReference type="Pfam" id="PF10882">
    <property type="entry name" value="bPH_5"/>
    <property type="match status" value="1"/>
</dbReference>
<evidence type="ECO:0000313" key="4">
    <source>
        <dbReference type="Proteomes" id="UP000434036"/>
    </source>
</evidence>
<proteinExistence type="predicted"/>
<keyword evidence="1" id="KW-0812">Transmembrane</keyword>
<accession>A0A6N8U7G5</accession>
<dbReference type="InterPro" id="IPR027783">
    <property type="entry name" value="Bacterial_PH-related"/>
</dbReference>
<feature type="transmembrane region" description="Helical" evidence="1">
    <location>
        <begin position="207"/>
        <end position="228"/>
    </location>
</feature>
<protein>
    <recommendedName>
        <fullName evidence="2">Bacterial Pleckstrin homology domain-containing protein</fullName>
    </recommendedName>
</protein>
<evidence type="ECO:0000256" key="1">
    <source>
        <dbReference type="SAM" id="Phobius"/>
    </source>
</evidence>
<comment type="caution">
    <text evidence="3">The sequence shown here is derived from an EMBL/GenBank/DDBJ whole genome shotgun (WGS) entry which is preliminary data.</text>
</comment>
<keyword evidence="1" id="KW-1133">Transmembrane helix</keyword>
<feature type="transmembrane region" description="Helical" evidence="1">
    <location>
        <begin position="321"/>
        <end position="343"/>
    </location>
</feature>
<feature type="transmembrane region" description="Helical" evidence="1">
    <location>
        <begin position="234"/>
        <end position="256"/>
    </location>
</feature>